<evidence type="ECO:0000256" key="3">
    <source>
        <dbReference type="SAM" id="MobiDB-lite"/>
    </source>
</evidence>
<dbReference type="GO" id="GO:0008061">
    <property type="term" value="F:chitin binding"/>
    <property type="evidence" value="ECO:0007669"/>
    <property type="project" value="UniProtKB-KW"/>
</dbReference>
<evidence type="ECO:0000313" key="6">
    <source>
        <dbReference type="Proteomes" id="UP001275084"/>
    </source>
</evidence>
<feature type="region of interest" description="Disordered" evidence="3">
    <location>
        <begin position="127"/>
        <end position="149"/>
    </location>
</feature>
<keyword evidence="6" id="KW-1185">Reference proteome</keyword>
<dbReference type="InterPro" id="IPR018392">
    <property type="entry name" value="LysM"/>
</dbReference>
<sequence>MSKSSPSPGVQNGTFSNANSALPSNSTSLVSRLFRARPLPKRATCRYVEVVSGDTCSTLTTKCSIPAADLYKFNPPSDLCAGLMPGDYICCLAGDPYTKPKPPAPKPWTISPDQLAIAISDIRSAAPATVPPRSRNCRVTGGHPDSSWN</sequence>
<accession>A0AAJ0HX98</accession>
<dbReference type="AlphaFoldDB" id="A0AAJ0HX98"/>
<reference evidence="5" key="1">
    <citation type="journal article" date="2023" name="Mol. Phylogenet. Evol.">
        <title>Genome-scale phylogeny and comparative genomics of the fungal order Sordariales.</title>
        <authorList>
            <person name="Hensen N."/>
            <person name="Bonometti L."/>
            <person name="Westerberg I."/>
            <person name="Brannstrom I.O."/>
            <person name="Guillou S."/>
            <person name="Cros-Aarteil S."/>
            <person name="Calhoun S."/>
            <person name="Haridas S."/>
            <person name="Kuo A."/>
            <person name="Mondo S."/>
            <person name="Pangilinan J."/>
            <person name="Riley R."/>
            <person name="LaButti K."/>
            <person name="Andreopoulos B."/>
            <person name="Lipzen A."/>
            <person name="Chen C."/>
            <person name="Yan M."/>
            <person name="Daum C."/>
            <person name="Ng V."/>
            <person name="Clum A."/>
            <person name="Steindorff A."/>
            <person name="Ohm R.A."/>
            <person name="Martin F."/>
            <person name="Silar P."/>
            <person name="Natvig D.O."/>
            <person name="Lalanne C."/>
            <person name="Gautier V."/>
            <person name="Ament-Velasquez S.L."/>
            <person name="Kruys A."/>
            <person name="Hutchinson M.I."/>
            <person name="Powell A.J."/>
            <person name="Barry K."/>
            <person name="Miller A.N."/>
            <person name="Grigoriev I.V."/>
            <person name="Debuchy R."/>
            <person name="Gladieux P."/>
            <person name="Hiltunen Thoren M."/>
            <person name="Johannesson H."/>
        </authorList>
    </citation>
    <scope>NUCLEOTIDE SEQUENCE</scope>
    <source>
        <strain evidence="5">CBS 955.72</strain>
    </source>
</reference>
<dbReference type="InterPro" id="IPR036779">
    <property type="entry name" value="LysM_dom_sf"/>
</dbReference>
<protein>
    <recommendedName>
        <fullName evidence="4">LysM domain-containing protein</fullName>
    </recommendedName>
</protein>
<dbReference type="PROSITE" id="PS51782">
    <property type="entry name" value="LYSM"/>
    <property type="match status" value="1"/>
</dbReference>
<evidence type="ECO:0000256" key="2">
    <source>
        <dbReference type="ARBA" id="ARBA00023026"/>
    </source>
</evidence>
<evidence type="ECO:0000256" key="1">
    <source>
        <dbReference type="ARBA" id="ARBA00022669"/>
    </source>
</evidence>
<gene>
    <name evidence="5" type="ORF">B0T25DRAFT_598920</name>
</gene>
<evidence type="ECO:0000259" key="4">
    <source>
        <dbReference type="PROSITE" id="PS51782"/>
    </source>
</evidence>
<dbReference type="Proteomes" id="UP001275084">
    <property type="component" value="Unassembled WGS sequence"/>
</dbReference>
<dbReference type="PANTHER" id="PTHR47700">
    <property type="entry name" value="V CHITINASE, PUTATIVE (AFU_ORTHOLOGUE AFUA_6G13720)-RELATED"/>
    <property type="match status" value="1"/>
</dbReference>
<keyword evidence="1" id="KW-0147">Chitin-binding</keyword>
<keyword evidence="2" id="KW-0843">Virulence</keyword>
<dbReference type="CDD" id="cd00118">
    <property type="entry name" value="LysM"/>
    <property type="match status" value="1"/>
</dbReference>
<evidence type="ECO:0000313" key="5">
    <source>
        <dbReference type="EMBL" id="KAK3364597.1"/>
    </source>
</evidence>
<comment type="caution">
    <text evidence="5">The sequence shown here is derived from an EMBL/GenBank/DDBJ whole genome shotgun (WGS) entry which is preliminary data.</text>
</comment>
<dbReference type="EMBL" id="JAUIQD010000001">
    <property type="protein sequence ID" value="KAK3364597.1"/>
    <property type="molecule type" value="Genomic_DNA"/>
</dbReference>
<feature type="region of interest" description="Disordered" evidence="3">
    <location>
        <begin position="1"/>
        <end position="24"/>
    </location>
</feature>
<feature type="domain" description="LysM" evidence="4">
    <location>
        <begin position="46"/>
        <end position="91"/>
    </location>
</feature>
<organism evidence="5 6">
    <name type="scientific">Lasiosphaeria hispida</name>
    <dbReference type="NCBI Taxonomy" id="260671"/>
    <lineage>
        <taxon>Eukaryota</taxon>
        <taxon>Fungi</taxon>
        <taxon>Dikarya</taxon>
        <taxon>Ascomycota</taxon>
        <taxon>Pezizomycotina</taxon>
        <taxon>Sordariomycetes</taxon>
        <taxon>Sordariomycetidae</taxon>
        <taxon>Sordariales</taxon>
        <taxon>Lasiosphaeriaceae</taxon>
        <taxon>Lasiosphaeria</taxon>
    </lineage>
</organism>
<dbReference type="Gene3D" id="3.10.350.10">
    <property type="entry name" value="LysM domain"/>
    <property type="match status" value="1"/>
</dbReference>
<reference evidence="5" key="2">
    <citation type="submission" date="2023-06" db="EMBL/GenBank/DDBJ databases">
        <authorList>
            <consortium name="Lawrence Berkeley National Laboratory"/>
            <person name="Haridas S."/>
            <person name="Hensen N."/>
            <person name="Bonometti L."/>
            <person name="Westerberg I."/>
            <person name="Brannstrom I.O."/>
            <person name="Guillou S."/>
            <person name="Cros-Aarteil S."/>
            <person name="Calhoun S."/>
            <person name="Kuo A."/>
            <person name="Mondo S."/>
            <person name="Pangilinan J."/>
            <person name="Riley R."/>
            <person name="Labutti K."/>
            <person name="Andreopoulos B."/>
            <person name="Lipzen A."/>
            <person name="Chen C."/>
            <person name="Yanf M."/>
            <person name="Daum C."/>
            <person name="Ng V."/>
            <person name="Clum A."/>
            <person name="Steindorff A."/>
            <person name="Ohm R."/>
            <person name="Martin F."/>
            <person name="Silar P."/>
            <person name="Natvig D."/>
            <person name="Lalanne C."/>
            <person name="Gautier V."/>
            <person name="Ament-Velasquez S.L."/>
            <person name="Kruys A."/>
            <person name="Hutchinson M.I."/>
            <person name="Powell A.J."/>
            <person name="Barry K."/>
            <person name="Miller A.N."/>
            <person name="Grigoriev I.V."/>
            <person name="Debuchy R."/>
            <person name="Gladieux P."/>
            <person name="Thoren M.H."/>
            <person name="Johannesson H."/>
        </authorList>
    </citation>
    <scope>NUCLEOTIDE SEQUENCE</scope>
    <source>
        <strain evidence="5">CBS 955.72</strain>
    </source>
</reference>
<name>A0AAJ0HX98_9PEZI</name>
<dbReference type="PANTHER" id="PTHR47700:SF2">
    <property type="entry name" value="CHITINASE"/>
    <property type="match status" value="1"/>
</dbReference>
<proteinExistence type="predicted"/>
<dbReference type="InterPro" id="IPR053214">
    <property type="entry name" value="LysM12-like"/>
</dbReference>
<dbReference type="SUPFAM" id="SSF54106">
    <property type="entry name" value="LysM domain"/>
    <property type="match status" value="1"/>
</dbReference>